<feature type="transmembrane region" description="Helical" evidence="6">
    <location>
        <begin position="274"/>
        <end position="295"/>
    </location>
</feature>
<evidence type="ECO:0000256" key="4">
    <source>
        <dbReference type="ARBA" id="ARBA00022989"/>
    </source>
</evidence>
<comment type="similarity">
    <text evidence="2">Belongs to the Rab GDI family.</text>
</comment>
<evidence type="ECO:0000256" key="1">
    <source>
        <dbReference type="ARBA" id="ARBA00004141"/>
    </source>
</evidence>
<feature type="transmembrane region" description="Helical" evidence="6">
    <location>
        <begin position="412"/>
        <end position="432"/>
    </location>
</feature>
<feature type="domain" description="Major facilitator superfamily (MFS) profile" evidence="7">
    <location>
        <begin position="59"/>
        <end position="578"/>
    </location>
</feature>
<evidence type="ECO:0000313" key="9">
    <source>
        <dbReference type="Proteomes" id="UP000030143"/>
    </source>
</evidence>
<dbReference type="Proteomes" id="UP000030143">
    <property type="component" value="Unassembled WGS sequence"/>
</dbReference>
<evidence type="ECO:0000256" key="5">
    <source>
        <dbReference type="ARBA" id="ARBA00023136"/>
    </source>
</evidence>
<dbReference type="VEuPathDB" id="FungiDB:PEXP_066150"/>
<gene>
    <name evidence="8" type="ORF">PEX2_091140</name>
</gene>
<dbReference type="RefSeq" id="XP_016600100.1">
    <property type="nucleotide sequence ID" value="XM_016746384.1"/>
</dbReference>
<feature type="transmembrane region" description="Helical" evidence="6">
    <location>
        <begin position="481"/>
        <end position="502"/>
    </location>
</feature>
<reference evidence="8 9" key="1">
    <citation type="journal article" date="2015" name="Mol. Plant Microbe Interact.">
        <title>Genome, transcriptome, and functional analyses of Penicillium expansum provide new insights into secondary metabolism and pathogenicity.</title>
        <authorList>
            <person name="Ballester A.R."/>
            <person name="Marcet-Houben M."/>
            <person name="Levin E."/>
            <person name="Sela N."/>
            <person name="Selma-Lazaro C."/>
            <person name="Carmona L."/>
            <person name="Wisniewski M."/>
            <person name="Droby S."/>
            <person name="Gonzalez-Candelas L."/>
            <person name="Gabaldon T."/>
        </authorList>
    </citation>
    <scope>NUCLEOTIDE SEQUENCE [LARGE SCALE GENOMIC DNA]</scope>
    <source>
        <strain evidence="8 9">MD-8</strain>
    </source>
</reference>
<dbReference type="HOGENOM" id="CLU_282426_0_0_1"/>
<feature type="transmembrane region" description="Helical" evidence="6">
    <location>
        <begin position="59"/>
        <end position="77"/>
    </location>
</feature>
<dbReference type="EMBL" id="JQFZ01000111">
    <property type="protein sequence ID" value="KGO58736.1"/>
    <property type="molecule type" value="Genomic_DNA"/>
</dbReference>
<dbReference type="Gene3D" id="1.20.1250.20">
    <property type="entry name" value="MFS general substrate transporter like domains"/>
    <property type="match status" value="2"/>
</dbReference>
<dbReference type="InterPro" id="IPR036259">
    <property type="entry name" value="MFS_trans_sf"/>
</dbReference>
<evidence type="ECO:0000256" key="2">
    <source>
        <dbReference type="ARBA" id="ARBA00005593"/>
    </source>
</evidence>
<comment type="caution">
    <text evidence="8">The sequence shown here is derived from an EMBL/GenBank/DDBJ whole genome shotgun (WGS) entry which is preliminary data.</text>
</comment>
<dbReference type="Pfam" id="PF07690">
    <property type="entry name" value="MFS_1"/>
    <property type="match status" value="1"/>
</dbReference>
<dbReference type="InterPro" id="IPR020846">
    <property type="entry name" value="MFS_dom"/>
</dbReference>
<dbReference type="InterPro" id="IPR011701">
    <property type="entry name" value="MFS"/>
</dbReference>
<dbReference type="Pfam" id="PF00996">
    <property type="entry name" value="GDI"/>
    <property type="match status" value="1"/>
</dbReference>
<dbReference type="SUPFAM" id="SSF103473">
    <property type="entry name" value="MFS general substrate transporter"/>
    <property type="match status" value="1"/>
</dbReference>
<dbReference type="GO" id="GO:0005886">
    <property type="term" value="C:plasma membrane"/>
    <property type="evidence" value="ECO:0007669"/>
    <property type="project" value="TreeGrafter"/>
</dbReference>
<dbReference type="PANTHER" id="PTHR23501">
    <property type="entry name" value="MAJOR FACILITATOR SUPERFAMILY"/>
    <property type="match status" value="1"/>
</dbReference>
<dbReference type="Gene3D" id="1.10.405.10">
    <property type="entry name" value="Guanine Nucleotide Dissociation Inhibitor, domain 1"/>
    <property type="match status" value="1"/>
</dbReference>
<protein>
    <submittedName>
        <fullName evidence="8">Major facilitator superfamily domain, general substrate transporter</fullName>
    </submittedName>
</protein>
<keyword evidence="4 6" id="KW-1133">Transmembrane helix</keyword>
<keyword evidence="5 6" id="KW-0472">Membrane</keyword>
<dbReference type="GO" id="GO:0007264">
    <property type="term" value="P:small GTPase-mediated signal transduction"/>
    <property type="evidence" value="ECO:0007669"/>
    <property type="project" value="InterPro"/>
</dbReference>
<sequence length="1106" mass="120865">MAKQEGEISIVMAPSNNQSSHAAENVHQEANLEKQPSLSSLQPGVYRADVLRKSWTKQGLIIVFTGLFLCTLAINFADYSTQVYAPYTTSAFKQHSAMSAARVVMNIARISAYPIIAKLGDVFGRAEMFILSILMSVLGYAIWAACTNITQYIVAGIFDAIGSTGFALTQQIFVADMTSLVNRGIWSTLPDSLTTIPTLYLGTIVAQRILDHSTWRWGWGMWAIILPVASLPLIGTMLFYQRRTPSPVSVSEALGWKTNDAWWKKVYRLFWIELDMPGAILLVAGLSLLLVPLSLTGSNNSGAWTNGSFIAMLVLGVVFIVAFLGWDTWFAKKPFVPYRMIKNRTVAAACLLGALDFFHYSVFSVFFTSYLQVAGNFSPGPATRIDNSLRVAFQVAGIFAAFFMKYTKRSQIWVLIGVPLCVLGMGVLLYLVDMGDGRSGNEASFVAAKSLIGIGRGFYQTAAQVSVQAVVSRQDVSVVTAVFFASMSVGGAIGTSVAGAIWRNTLPKKLQQYLPSELKGQAKSIFGSIVVARKYAMGTEARDAINRSYRESQRLLAIAGLVSLSLMLIVMLFLKNVKLARNSFLIFLTMETLSDTTWDVIIDGTGVSQSLLALALSRSGKKVLHMDSNQYYGGSDAAFSLDEAQEWAEKVNKDTSTSLFKDASIFKLDTSLAQDRSISPELASSRAYTLSLSPYLLYARSPLMSALVSSKVFRQLEFMAVGSWWIYAPEQPDSKTGELGAEKVLYRVPGNREDVFAATHISMKSKRTLMRLLRHITKPKEDDTSNEDEDISMPLKDYLASRFSVPEELHNPLLSLSLSQLSQQDTSASYAVPRIQRHLSSIGHLGPGFGAVIAKYGGGAEILQAACRASAVGGGVYALDTQINDCLRRAGSEHSEHPFLLKLANEESVQSRYLFTSSDSFSKESSAPLVEVARSISVVSATFPSLFPVAVEGAPVPATAVLMFPGDTLGNPQSPPVYLQVHSSDTGECPHQQSVIYCSVALPGPEGQSLIESAMDRLIRAEGLPTSVLWSLRYTHIGRLSNGEPQRLTVEEGVPDAYRFPPSSLDLAFEDDTLDLVKEAWKIIVGDEVDDADFMMFDDRNGTSDQ</sequence>
<keyword evidence="9" id="KW-1185">Reference proteome</keyword>
<name>A0A0A2JV98_PENEN</name>
<dbReference type="PANTHER" id="PTHR23501:SF87">
    <property type="entry name" value="SIDEROPHORE IRON TRANSPORTER 2"/>
    <property type="match status" value="1"/>
</dbReference>
<feature type="transmembrane region" description="Helical" evidence="6">
    <location>
        <begin position="346"/>
        <end position="367"/>
    </location>
</feature>
<dbReference type="GeneID" id="27681804"/>
<evidence type="ECO:0000313" key="8">
    <source>
        <dbReference type="EMBL" id="KGO58736.1"/>
    </source>
</evidence>
<evidence type="ECO:0000256" key="3">
    <source>
        <dbReference type="ARBA" id="ARBA00022692"/>
    </source>
</evidence>
<keyword evidence="3 6" id="KW-0812">Transmembrane</keyword>
<evidence type="ECO:0000256" key="6">
    <source>
        <dbReference type="SAM" id="Phobius"/>
    </source>
</evidence>
<dbReference type="GO" id="GO:0015343">
    <property type="term" value="F:siderophore-iron transmembrane transporter activity"/>
    <property type="evidence" value="ECO:0007669"/>
    <property type="project" value="TreeGrafter"/>
</dbReference>
<dbReference type="GO" id="GO:0005092">
    <property type="term" value="F:GDP-dissociation inhibitor activity"/>
    <property type="evidence" value="ECO:0007669"/>
    <property type="project" value="InterPro"/>
</dbReference>
<feature type="transmembrane region" description="Helical" evidence="6">
    <location>
        <begin position="219"/>
        <end position="240"/>
    </location>
</feature>
<dbReference type="Gene3D" id="3.50.50.60">
    <property type="entry name" value="FAD/NAD(P)-binding domain"/>
    <property type="match status" value="1"/>
</dbReference>
<proteinExistence type="inferred from homology"/>
<dbReference type="PRINTS" id="PR00891">
    <property type="entry name" value="RABGDIREP"/>
</dbReference>
<dbReference type="SUPFAM" id="SSF51905">
    <property type="entry name" value="FAD/NAD(P)-binding domain"/>
    <property type="match status" value="1"/>
</dbReference>
<dbReference type="InterPro" id="IPR018203">
    <property type="entry name" value="GDP_dissociation_inhibitor"/>
</dbReference>
<feature type="transmembrane region" description="Helical" evidence="6">
    <location>
        <begin position="128"/>
        <end position="145"/>
    </location>
</feature>
<feature type="transmembrane region" description="Helical" evidence="6">
    <location>
        <begin position="307"/>
        <end position="326"/>
    </location>
</feature>
<feature type="transmembrane region" description="Helical" evidence="6">
    <location>
        <begin position="555"/>
        <end position="574"/>
    </location>
</feature>
<dbReference type="Gene3D" id="3.30.519.10">
    <property type="entry name" value="Guanine Nucleotide Dissociation Inhibitor, domain 2"/>
    <property type="match status" value="1"/>
</dbReference>
<accession>A0A0A2JV98</accession>
<dbReference type="AlphaFoldDB" id="A0A0A2JV98"/>
<feature type="transmembrane region" description="Helical" evidence="6">
    <location>
        <begin position="152"/>
        <end position="173"/>
    </location>
</feature>
<dbReference type="PROSITE" id="PS50850">
    <property type="entry name" value="MFS"/>
    <property type="match status" value="1"/>
</dbReference>
<dbReference type="InterPro" id="IPR036188">
    <property type="entry name" value="FAD/NAD-bd_sf"/>
</dbReference>
<comment type="subcellular location">
    <subcellularLocation>
        <location evidence="1">Membrane</location>
        <topology evidence="1">Multi-pass membrane protein</topology>
    </subcellularLocation>
</comment>
<evidence type="ECO:0000259" key="7">
    <source>
        <dbReference type="PROSITE" id="PS50850"/>
    </source>
</evidence>
<organism evidence="8 9">
    <name type="scientific">Penicillium expansum</name>
    <name type="common">Blue mold rot fungus</name>
    <dbReference type="NCBI Taxonomy" id="27334"/>
    <lineage>
        <taxon>Eukaryota</taxon>
        <taxon>Fungi</taxon>
        <taxon>Dikarya</taxon>
        <taxon>Ascomycota</taxon>
        <taxon>Pezizomycotina</taxon>
        <taxon>Eurotiomycetes</taxon>
        <taxon>Eurotiomycetidae</taxon>
        <taxon>Eurotiales</taxon>
        <taxon>Aspergillaceae</taxon>
        <taxon>Penicillium</taxon>
    </lineage>
</organism>